<name>A0AAE8MBP9_9HYPO</name>
<dbReference type="Gene3D" id="3.40.50.80">
    <property type="entry name" value="Nucleotide-binding domain of ferredoxin-NADP reductase (FNR) module"/>
    <property type="match status" value="1"/>
</dbReference>
<dbReference type="GO" id="GO:0016491">
    <property type="term" value="F:oxidoreductase activity"/>
    <property type="evidence" value="ECO:0007669"/>
    <property type="project" value="UniProtKB-KW"/>
</dbReference>
<keyword evidence="12 16" id="KW-0408">Iron</keyword>
<dbReference type="EMBL" id="ONZP01000245">
    <property type="protein sequence ID" value="SPJ78913.1"/>
    <property type="molecule type" value="Genomic_DNA"/>
</dbReference>
<gene>
    <name evidence="19" type="ORF">FTOL_07304</name>
</gene>
<dbReference type="PROSITE" id="PS00191">
    <property type="entry name" value="CYTOCHROME_B5_1"/>
    <property type="match status" value="1"/>
</dbReference>
<comment type="subcellular location">
    <subcellularLocation>
        <location evidence="2">Mitochondrion outer membrane</location>
        <topology evidence="2">Single-pass membrane protein</topology>
    </subcellularLocation>
</comment>
<dbReference type="PANTHER" id="PTHR19370">
    <property type="entry name" value="NADH-CYTOCHROME B5 REDUCTASE"/>
    <property type="match status" value="1"/>
</dbReference>
<dbReference type="GO" id="GO:0020037">
    <property type="term" value="F:heme binding"/>
    <property type="evidence" value="ECO:0007669"/>
    <property type="project" value="UniProtKB-UniRule"/>
</dbReference>
<comment type="cofactor">
    <cofactor evidence="1 15">
        <name>FAD</name>
        <dbReference type="ChEBI" id="CHEBI:57692"/>
    </cofactor>
</comment>
<dbReference type="Pfam" id="PF00175">
    <property type="entry name" value="NAD_binding_1"/>
    <property type="match status" value="1"/>
</dbReference>
<dbReference type="PRINTS" id="PR00371">
    <property type="entry name" value="FPNCR"/>
</dbReference>
<evidence type="ECO:0000256" key="7">
    <source>
        <dbReference type="ARBA" id="ARBA00022723"/>
    </source>
</evidence>
<dbReference type="Pfam" id="PF00173">
    <property type="entry name" value="Cyt-b5"/>
    <property type="match status" value="1"/>
</dbReference>
<dbReference type="InterPro" id="IPR001199">
    <property type="entry name" value="Cyt_B5-like_heme/steroid-bd"/>
</dbReference>
<dbReference type="FunFam" id="3.40.50.80:FF:000019">
    <property type="entry name" value="NADH-cytochrome b5 reductase"/>
    <property type="match status" value="1"/>
</dbReference>
<keyword evidence="8" id="KW-1000">Mitochondrion outer membrane</keyword>
<dbReference type="SUPFAM" id="SSF55856">
    <property type="entry name" value="Cytochrome b5-like heme/steroid binding domain"/>
    <property type="match status" value="1"/>
</dbReference>
<accession>A0AAE8MBP9</accession>
<organism evidence="19 20">
    <name type="scientific">Fusarium torulosum</name>
    <dbReference type="NCBI Taxonomy" id="33205"/>
    <lineage>
        <taxon>Eukaryota</taxon>
        <taxon>Fungi</taxon>
        <taxon>Dikarya</taxon>
        <taxon>Ascomycota</taxon>
        <taxon>Pezizomycotina</taxon>
        <taxon>Sordariomycetes</taxon>
        <taxon>Hypocreomycetidae</taxon>
        <taxon>Hypocreales</taxon>
        <taxon>Nectriaceae</taxon>
        <taxon>Fusarium</taxon>
    </lineage>
</organism>
<dbReference type="InterPro" id="IPR017938">
    <property type="entry name" value="Riboflavin_synthase-like_b-brl"/>
</dbReference>
<dbReference type="Pfam" id="PF00970">
    <property type="entry name" value="FAD_binding_6"/>
    <property type="match status" value="1"/>
</dbReference>
<dbReference type="InterPro" id="IPR001834">
    <property type="entry name" value="CBR-like"/>
</dbReference>
<keyword evidence="6" id="KW-0812">Transmembrane</keyword>
<evidence type="ECO:0000256" key="10">
    <source>
        <dbReference type="ARBA" id="ARBA00022989"/>
    </source>
</evidence>
<evidence type="ECO:0000256" key="14">
    <source>
        <dbReference type="ARBA" id="ARBA00023136"/>
    </source>
</evidence>
<keyword evidence="13" id="KW-0520">NAD</keyword>
<dbReference type="CDD" id="cd06183">
    <property type="entry name" value="cyt_b5_reduct_like"/>
    <property type="match status" value="1"/>
</dbReference>
<feature type="domain" description="FAD-binding FR-type" evidence="18">
    <location>
        <begin position="225"/>
        <end position="329"/>
    </location>
</feature>
<evidence type="ECO:0000313" key="19">
    <source>
        <dbReference type="EMBL" id="SPJ78913.1"/>
    </source>
</evidence>
<keyword evidence="4 16" id="KW-0349">Heme</keyword>
<feature type="binding site" evidence="15">
    <location>
        <position position="279"/>
    </location>
    <ligand>
        <name>FAD</name>
        <dbReference type="ChEBI" id="CHEBI:57692"/>
    </ligand>
</feature>
<feature type="domain" description="Cytochrome b5 heme-binding" evidence="17">
    <location>
        <begin position="1"/>
        <end position="94"/>
    </location>
</feature>
<evidence type="ECO:0000313" key="20">
    <source>
        <dbReference type="Proteomes" id="UP001187734"/>
    </source>
</evidence>
<evidence type="ECO:0000256" key="4">
    <source>
        <dbReference type="ARBA" id="ARBA00022617"/>
    </source>
</evidence>
<keyword evidence="10" id="KW-1133">Transmembrane helix</keyword>
<comment type="caution">
    <text evidence="19">The sequence shown here is derived from an EMBL/GenBank/DDBJ whole genome shotgun (WGS) entry which is preliminary data.</text>
</comment>
<evidence type="ECO:0000256" key="15">
    <source>
        <dbReference type="PIRSR" id="PIRSR601834-1"/>
    </source>
</evidence>
<dbReference type="GO" id="GO:0005783">
    <property type="term" value="C:endoplasmic reticulum"/>
    <property type="evidence" value="ECO:0007669"/>
    <property type="project" value="TreeGrafter"/>
</dbReference>
<evidence type="ECO:0000256" key="12">
    <source>
        <dbReference type="ARBA" id="ARBA00023004"/>
    </source>
</evidence>
<feature type="binding site" evidence="15">
    <location>
        <position position="277"/>
    </location>
    <ligand>
        <name>FAD</name>
        <dbReference type="ChEBI" id="CHEBI:57692"/>
    </ligand>
</feature>
<evidence type="ECO:0000259" key="18">
    <source>
        <dbReference type="PROSITE" id="PS51384"/>
    </source>
</evidence>
<keyword evidence="8" id="KW-0496">Mitochondrion</keyword>
<reference evidence="19" key="1">
    <citation type="submission" date="2018-03" db="EMBL/GenBank/DDBJ databases">
        <authorList>
            <person name="Guldener U."/>
        </authorList>
    </citation>
    <scope>NUCLEOTIDE SEQUENCE</scope>
</reference>
<comment type="similarity">
    <text evidence="16">Belongs to the cytochrome b5 family.</text>
</comment>
<evidence type="ECO:0000256" key="8">
    <source>
        <dbReference type="ARBA" id="ARBA00022787"/>
    </source>
</evidence>
<dbReference type="InterPro" id="IPR036400">
    <property type="entry name" value="Cyt_B5-like_heme/steroid_sf"/>
</dbReference>
<feature type="binding site" evidence="15">
    <location>
        <position position="296"/>
    </location>
    <ligand>
        <name>FAD</name>
        <dbReference type="ChEBI" id="CHEBI:57692"/>
    </ligand>
</feature>
<dbReference type="InterPro" id="IPR039261">
    <property type="entry name" value="FNR_nucleotide-bd"/>
</dbReference>
<dbReference type="InterPro" id="IPR008333">
    <property type="entry name" value="Cbr1-like_FAD-bd_dom"/>
</dbReference>
<evidence type="ECO:0000259" key="17">
    <source>
        <dbReference type="PROSITE" id="PS50255"/>
    </source>
</evidence>
<evidence type="ECO:0000256" key="3">
    <source>
        <dbReference type="ARBA" id="ARBA00006105"/>
    </source>
</evidence>
<feature type="binding site" evidence="15">
    <location>
        <position position="302"/>
    </location>
    <ligand>
        <name>FAD</name>
        <dbReference type="ChEBI" id="CHEBI:57692"/>
    </ligand>
</feature>
<keyword evidence="5 15" id="KW-0285">Flavoprotein</keyword>
<evidence type="ECO:0000256" key="11">
    <source>
        <dbReference type="ARBA" id="ARBA00023002"/>
    </source>
</evidence>
<feature type="binding site" evidence="15">
    <location>
        <position position="346"/>
    </location>
    <ligand>
        <name>FAD</name>
        <dbReference type="ChEBI" id="CHEBI:57692"/>
    </ligand>
</feature>
<dbReference type="Gene3D" id="2.40.30.10">
    <property type="entry name" value="Translation factors"/>
    <property type="match status" value="1"/>
</dbReference>
<keyword evidence="7 16" id="KW-0479">Metal-binding</keyword>
<dbReference type="SMART" id="SM01117">
    <property type="entry name" value="Cyt-b5"/>
    <property type="match status" value="1"/>
</dbReference>
<dbReference type="InterPro" id="IPR001709">
    <property type="entry name" value="Flavoprot_Pyr_Nucl_cyt_Rdtase"/>
</dbReference>
<evidence type="ECO:0000256" key="13">
    <source>
        <dbReference type="ARBA" id="ARBA00023027"/>
    </source>
</evidence>
<dbReference type="InterPro" id="IPR001433">
    <property type="entry name" value="OxRdtase_FAD/NAD-bd"/>
</dbReference>
<dbReference type="AlphaFoldDB" id="A0AAE8MBP9"/>
<dbReference type="Gene3D" id="3.10.120.10">
    <property type="entry name" value="Cytochrome b5-like heme/steroid binding domain"/>
    <property type="match status" value="1"/>
</dbReference>
<dbReference type="InterPro" id="IPR017927">
    <property type="entry name" value="FAD-bd_FR_type"/>
</dbReference>
<dbReference type="PRINTS" id="PR00363">
    <property type="entry name" value="CYTOCHROMEB5"/>
</dbReference>
<feature type="binding site" evidence="15">
    <location>
        <position position="294"/>
    </location>
    <ligand>
        <name>FAD</name>
        <dbReference type="ChEBI" id="CHEBI:57692"/>
    </ligand>
</feature>
<keyword evidence="9 15" id="KW-0274">FAD</keyword>
<dbReference type="InterPro" id="IPR018506">
    <property type="entry name" value="Cyt_B5_heme-BS"/>
</dbReference>
<evidence type="ECO:0000256" key="6">
    <source>
        <dbReference type="ARBA" id="ARBA00022692"/>
    </source>
</evidence>
<dbReference type="GO" id="GO:0046872">
    <property type="term" value="F:metal ion binding"/>
    <property type="evidence" value="ECO:0007669"/>
    <property type="project" value="UniProtKB-UniRule"/>
</dbReference>
<evidence type="ECO:0000256" key="5">
    <source>
        <dbReference type="ARBA" id="ARBA00022630"/>
    </source>
</evidence>
<dbReference type="PROSITE" id="PS50255">
    <property type="entry name" value="CYTOCHROME_B5_2"/>
    <property type="match status" value="1"/>
</dbReference>
<comment type="similarity">
    <text evidence="3">Belongs to the flavoprotein pyridine nucleotide cytochrome reductase family.</text>
</comment>
<evidence type="ECO:0000256" key="2">
    <source>
        <dbReference type="ARBA" id="ARBA00004572"/>
    </source>
</evidence>
<keyword evidence="20" id="KW-1185">Reference proteome</keyword>
<dbReference type="PROSITE" id="PS51384">
    <property type="entry name" value="FAD_FR"/>
    <property type="match status" value="1"/>
</dbReference>
<dbReference type="PANTHER" id="PTHR19370:SF178">
    <property type="entry name" value="CYTOCHROME-B5 REDUCTASE"/>
    <property type="match status" value="1"/>
</dbReference>
<evidence type="ECO:0000256" key="1">
    <source>
        <dbReference type="ARBA" id="ARBA00001974"/>
    </source>
</evidence>
<keyword evidence="14" id="KW-0472">Membrane</keyword>
<keyword evidence="11" id="KW-0560">Oxidoreductase</keyword>
<evidence type="ECO:0000256" key="9">
    <source>
        <dbReference type="ARBA" id="ARBA00022827"/>
    </source>
</evidence>
<protein>
    <submittedName>
        <fullName evidence="19">Probable putative NADH cytb-reductase</fullName>
    </submittedName>
</protein>
<dbReference type="PRINTS" id="PR00406">
    <property type="entry name" value="CYTB5RDTASE"/>
</dbReference>
<evidence type="ECO:0000256" key="16">
    <source>
        <dbReference type="RuleBase" id="RU362121"/>
    </source>
</evidence>
<dbReference type="SUPFAM" id="SSF52343">
    <property type="entry name" value="Ferredoxin reductase-like, C-terminal NADP-linked domain"/>
    <property type="match status" value="1"/>
</dbReference>
<dbReference type="Proteomes" id="UP001187734">
    <property type="component" value="Unassembled WGS sequence"/>
</dbReference>
<proteinExistence type="inferred from homology"/>
<dbReference type="GO" id="GO:0005741">
    <property type="term" value="C:mitochondrial outer membrane"/>
    <property type="evidence" value="ECO:0007669"/>
    <property type="project" value="UniProtKB-SubCell"/>
</dbReference>
<dbReference type="SUPFAM" id="SSF63380">
    <property type="entry name" value="Riboflavin synthase domain-like"/>
    <property type="match status" value="1"/>
</dbReference>
<sequence>MQEYTIKEVAEHNSPQDAWLIIHGQGKLPFATFYEPSLTTKSVYDVTKYVPDHPGGPDVLTEAAGTDASEDFDNAGHSEDAFEIMKDLCVGKIKGFEEKKPKRKPLAPVVVPKVQTSGSSSLSTLASLSFVMVAGAGVYYLGQRQGVTVPSWMISSMRNDSAGSGFIKGLIVGSGSFAIANAVMAQKFTALAMKSKPFTSYPAHMKIPKRPQEDTLLQRGLLDPVTYSPLPLKQKKLITPNVYRLTFTLPTTSTILGLPIGQHVTIKGDVNGESVARSYTPVSNNSDRGILELVIKVYPDGKLTNGYLAHLEVGDEVLFRGPKGAMRYQPNLCKKIGMIAGGTGITPMFQVIRAICEHDRDTTEVSLLYANRSEQDILLRDELDTFARRYPKNFKVYYLLDQPPKDWKFGSGYVTKELMQERLPAPSMDSKVFLCGPPGMVNASKKSLVDLGFEQPGASAKVTDQIFAF</sequence>